<feature type="region of interest" description="Disordered" evidence="1">
    <location>
        <begin position="148"/>
        <end position="169"/>
    </location>
</feature>
<reference evidence="2" key="2">
    <citation type="journal article" date="2004" name="Nat. Genet.">
        <title>Complete sequencing and characterization of 21,243 full-length human cDNAs.</title>
        <authorList>
            <person name="Ota T."/>
            <person name="Suzuki Y."/>
            <person name="Nishikawa T."/>
            <person name="Otsuki T."/>
            <person name="Sugiyama T."/>
            <person name="Irie R."/>
            <person name="Wakamatsu A."/>
            <person name="Hayashi K."/>
            <person name="Sato H."/>
            <person name="Nagai K."/>
            <person name="Kimura K."/>
            <person name="Makita H."/>
            <person name="Sekine M."/>
            <person name="Obayashi M."/>
            <person name="Nishi T."/>
            <person name="Shibahara T."/>
            <person name="Tanaka T."/>
            <person name="Ishii S."/>
            <person name="Yamamoto J."/>
            <person name="Saito K."/>
            <person name="Kawai Y."/>
            <person name="Isono Y."/>
            <person name="Nakamura Y."/>
            <person name="Nagahari K."/>
            <person name="Murakami K."/>
            <person name="Yasuda T."/>
            <person name="Iwayanagi T."/>
            <person name="Wagatsuma M."/>
            <person name="Shiratori A."/>
            <person name="Sudo H."/>
            <person name="Hosoiri T."/>
            <person name="Kaku Y."/>
            <person name="Kodaira H."/>
            <person name="Kondo H."/>
            <person name="Sugawara M."/>
            <person name="Takahashi M."/>
            <person name="Kanda K."/>
            <person name="Yokoi T."/>
            <person name="Furuya T."/>
            <person name="Kikkawa E."/>
            <person name="Omura Y."/>
            <person name="Abe K."/>
            <person name="Kamihara K."/>
            <person name="Katsuta N."/>
            <person name="Sato K."/>
            <person name="Tanikawa M."/>
            <person name="Yamazaki M."/>
            <person name="Ninomiya K."/>
            <person name="Ishibashi T."/>
            <person name="Yamashita H."/>
            <person name="Murakawa K."/>
            <person name="Fujimori K."/>
            <person name="Tanai H."/>
            <person name="Kimata M."/>
            <person name="Watanabe M."/>
            <person name="Hiraoka S."/>
            <person name="Chiba Y."/>
            <person name="Ishida S."/>
            <person name="Ono Y."/>
            <person name="Takiguchi S."/>
            <person name="Watanabe S."/>
            <person name="Yosida M."/>
            <person name="Hotuta T."/>
            <person name="Kusano J."/>
            <person name="Kanehori K."/>
            <person name="Takahashi-Fujii A."/>
            <person name="Hara H."/>
            <person name="Tanase T."/>
            <person name="Nomura Y."/>
            <person name="Togiya S."/>
            <person name="Komai F."/>
            <person name="Hara R."/>
            <person name="Takeuchi K."/>
            <person name="Arita M."/>
            <person name="Imose N."/>
            <person name="Musashino K."/>
            <person name="Yuuki H."/>
            <person name="Oshima A."/>
            <person name="Sasaki N."/>
            <person name="Aotsuka S."/>
            <person name="Yoshikawa Y."/>
            <person name="Matsunawa H."/>
            <person name="Ichihara T."/>
            <person name="Shiohata N."/>
            <person name="Sano S."/>
            <person name="Moriya S."/>
            <person name="Momiyama H."/>
            <person name="Satoh N."/>
            <person name="Takami S."/>
            <person name="Terashima Y."/>
            <person name="Suzuki O."/>
            <person name="Nakagawa S."/>
            <person name="Senoh A."/>
            <person name="Mizoguchi H."/>
            <person name="Goto Y."/>
            <person name="Shimizu F."/>
            <person name="Wakebe H."/>
            <person name="Hishigaki H."/>
            <person name="Watanabe T."/>
            <person name="Sugiyama A."/>
            <person name="Takemoto M."/>
            <person name="Kawakami B."/>
            <person name="Yamazaki M."/>
            <person name="Watanabe K."/>
            <person name="Kumagai A."/>
            <person name="Itakura S."/>
            <person name="Fukuzumi Y."/>
            <person name="Fujimori Y."/>
            <person name="Komiyama M."/>
            <person name="Tashiro H."/>
            <person name="Tanigami A."/>
            <person name="Fujiwara T."/>
            <person name="Ono T."/>
            <person name="Yamada K."/>
            <person name="Fujii Y."/>
            <person name="Ozaki K."/>
            <person name="Hirao M."/>
            <person name="Ohmori Y."/>
            <person name="Kawabata A."/>
            <person name="Hikiji T."/>
            <person name="Kobatake N."/>
            <person name="Inagaki H."/>
            <person name="Ikema Y."/>
            <person name="Okamoto S."/>
            <person name="Okitani R."/>
            <person name="Kawakami T."/>
            <person name="Noguchi S."/>
            <person name="Itoh T."/>
            <person name="Shigeta K."/>
            <person name="Senba T."/>
            <person name="Matsumura K."/>
            <person name="Nakajima Y."/>
            <person name="Mizuno T."/>
            <person name="Morinaga M."/>
            <person name="Sasaki M."/>
            <person name="Togashi T."/>
            <person name="Oyama M."/>
            <person name="Hata H."/>
            <person name="Watanabe M."/>
            <person name="Komatsu T."/>
            <person name="Mizushima-Sugano J."/>
            <person name="Satoh T."/>
            <person name="Shirai Y."/>
            <person name="Takahashi Y."/>
            <person name="Nakagawa K."/>
            <person name="Okumura K."/>
            <person name="Nagase T."/>
            <person name="Nomura N."/>
            <person name="Kikuchi H."/>
            <person name="Masuho Y."/>
            <person name="Yamashita R."/>
            <person name="Nakai K."/>
            <person name="Yada T."/>
            <person name="Nakamura Y."/>
            <person name="Ohara O."/>
            <person name="Isogai T."/>
            <person name="Sugano S."/>
        </authorList>
    </citation>
    <scope>NUCLEOTIDE SEQUENCE</scope>
    <source>
        <tissue evidence="2">Placenta</tissue>
    </source>
</reference>
<reference evidence="3" key="3">
    <citation type="submission" date="2005-09" db="EMBL/GenBank/DDBJ databases">
        <authorList>
            <person name="Mural R.J."/>
            <person name="Istrail S."/>
            <person name="Sutton G."/>
            <person name="Florea L."/>
            <person name="Halpern A.L."/>
            <person name="Mobarry C.M."/>
            <person name="Lippert R."/>
            <person name="Walenz B."/>
            <person name="Shatkay H."/>
            <person name="Dew I."/>
            <person name="Miller J.R."/>
            <person name="Flanigan M.J."/>
            <person name="Edwards N.J."/>
            <person name="Bolanos R."/>
            <person name="Fasulo D."/>
            <person name="Halldorsson B.V."/>
            <person name="Hannenhalli S."/>
            <person name="Turner R."/>
            <person name="Yooseph S."/>
            <person name="Lu F."/>
            <person name="Nusskern D.R."/>
            <person name="Shue B.C."/>
            <person name="Zheng X.H."/>
            <person name="Zhong F."/>
            <person name="Delcher A.L."/>
            <person name="Huson D.H."/>
            <person name="Kravitz S.A."/>
            <person name="Mouchard L."/>
            <person name="Reinert K."/>
            <person name="Remington K.A."/>
            <person name="Clark A.G."/>
            <person name="Waterman M.S."/>
            <person name="Eichler E.E."/>
            <person name="Adams M.D."/>
            <person name="Hunkapiller M.W."/>
            <person name="Myers E.W."/>
            <person name="Venter J.C."/>
        </authorList>
    </citation>
    <scope>NUCLEOTIDE SEQUENCE</scope>
</reference>
<evidence type="ECO:0000313" key="3">
    <source>
        <dbReference type="EMBL" id="EAW53543.1"/>
    </source>
</evidence>
<proteinExistence type="evidence at transcript level"/>
<feature type="compositionally biased region" description="Basic and acidic residues" evidence="1">
    <location>
        <begin position="75"/>
        <end position="92"/>
    </location>
</feature>
<feature type="region of interest" description="Disordered" evidence="1">
    <location>
        <begin position="25"/>
        <end position="54"/>
    </location>
</feature>
<name>Q9H8J7_HUMAN</name>
<sequence>MCVCFCRGGGMGPCRAAQGRVGWDFSREGARPGPGPGSSRHPHPSLLQGTAKAKPSSGWDYVYWVDPWRGAARRDLGGREKQRQRGHEEGSASEKGQAVTITPFLLPSAGVTRVRQSLKTWVEHGPFSGDPGLPRSVRVELLTLVAGPARGRSGHRQPPPQPQSLRRPLWLSHSDPSLKFRTLGLREGSGAECLPPGTFLPFSWSFSAPELAHLSNARAPWIPLPGAFQIQQKQIFFFLESRTKSGMRSRGGKDSK</sequence>
<protein>
    <submittedName>
        <fullName evidence="3">HCG1657189</fullName>
    </submittedName>
    <submittedName>
        <fullName evidence="2">cDNA FLJ13544 fis, clone PLACE1006815</fullName>
    </submittedName>
</protein>
<dbReference type="EMBL" id="AK023606">
    <property type="protein sequence ID" value="BAB14619.1"/>
    <property type="molecule type" value="mRNA"/>
</dbReference>
<feature type="region of interest" description="Disordered" evidence="1">
    <location>
        <begin position="75"/>
        <end position="98"/>
    </location>
</feature>
<organism evidence="2">
    <name type="scientific">Homo sapiens</name>
    <name type="common">Human</name>
    <dbReference type="NCBI Taxonomy" id="9606"/>
    <lineage>
        <taxon>Eukaryota</taxon>
        <taxon>Metazoa</taxon>
        <taxon>Chordata</taxon>
        <taxon>Craniata</taxon>
        <taxon>Vertebrata</taxon>
        <taxon>Euteleostomi</taxon>
        <taxon>Mammalia</taxon>
        <taxon>Eutheria</taxon>
        <taxon>Euarchontoglires</taxon>
        <taxon>Primates</taxon>
        <taxon>Haplorrhini</taxon>
        <taxon>Catarrhini</taxon>
        <taxon>Hominidae</taxon>
        <taxon>Homo</taxon>
    </lineage>
</organism>
<evidence type="ECO:0000313" key="2">
    <source>
        <dbReference type="EMBL" id="BAB14619.1"/>
    </source>
</evidence>
<reference evidence="3" key="1">
    <citation type="journal article" date="2001" name="Science">
        <title>The sequence of the human genome.</title>
        <authorList>
            <person name="Venter J.C."/>
            <person name="Adams M.D."/>
            <person name="Myers E.W."/>
            <person name="Li P.W."/>
            <person name="Mural R.J."/>
            <person name="Sutton G.G."/>
            <person name="Smith H.O."/>
            <person name="Yandell M."/>
            <person name="Evans C.A."/>
            <person name="Holt R.A."/>
            <person name="Gocayne J.D."/>
            <person name="Amanatides P."/>
            <person name="Ballew R.M."/>
            <person name="Huson D.H."/>
            <person name="Wortman J.R."/>
            <person name="Zhang Q."/>
            <person name="Kodira C.D."/>
            <person name="Zheng X.H."/>
            <person name="Chen L."/>
            <person name="Skupski M."/>
            <person name="Subramanian G."/>
            <person name="Thomas P.D."/>
            <person name="Zhang J."/>
            <person name="Gabor Miklos G.L."/>
            <person name="Nelson C."/>
            <person name="Broder S."/>
            <person name="Clark A.G."/>
            <person name="Nadeau J."/>
            <person name="McKusick V.A."/>
            <person name="Zinder N."/>
            <person name="Levine A.J."/>
            <person name="Roberts R.J."/>
            <person name="Simon M."/>
            <person name="Slayman C."/>
            <person name="Hunkapiller M."/>
            <person name="Bolanos R."/>
            <person name="Delcher A."/>
            <person name="Dew I."/>
            <person name="Fasulo D."/>
            <person name="Flanigan M."/>
            <person name="Florea L."/>
            <person name="Halpern A."/>
            <person name="Hannenhalli S."/>
            <person name="Kravitz S."/>
            <person name="Levy S."/>
            <person name="Mobarry C."/>
            <person name="Reinert K."/>
            <person name="Remington K."/>
            <person name="Abu-Threideh J."/>
            <person name="Beasley E."/>
            <person name="Biddick K."/>
            <person name="Bonazzi V."/>
            <person name="Brandon R."/>
            <person name="Cargill M."/>
            <person name="Chandramouliswaran I."/>
            <person name="Charlab R."/>
            <person name="Chaturvedi K."/>
            <person name="Deng Z."/>
            <person name="Di Francesco V."/>
            <person name="Dunn P."/>
            <person name="Eilbeck K."/>
            <person name="Evangelista C."/>
            <person name="Gabrielian A.E."/>
            <person name="Gan W."/>
            <person name="Ge W."/>
            <person name="Gong F."/>
            <person name="Gu Z."/>
            <person name="Guan P."/>
            <person name="Heiman T.J."/>
            <person name="Higgins M.E."/>
            <person name="Ji R.R."/>
            <person name="Ke Z."/>
            <person name="Ketchum K.A."/>
            <person name="Lai Z."/>
            <person name="Lei Y."/>
            <person name="Li Z."/>
            <person name="Li J."/>
            <person name="Liang Y."/>
            <person name="Lin X."/>
            <person name="Lu F."/>
            <person name="Merkulov G.V."/>
            <person name="Milshina N."/>
            <person name="Moore H.M."/>
            <person name="Naik A.K."/>
            <person name="Narayan V.A."/>
            <person name="Neelam B."/>
            <person name="Nusskern D."/>
            <person name="Rusch D.B."/>
            <person name="Salzberg S."/>
            <person name="Shao W."/>
            <person name="Shue B."/>
            <person name="Sun J."/>
            <person name="Wang Z."/>
            <person name="Wang A."/>
            <person name="Wang X."/>
            <person name="Wang J."/>
            <person name="Wei M."/>
            <person name="Wides R."/>
            <person name="Xiao C."/>
            <person name="Yan C."/>
            <person name="Yao A."/>
            <person name="Ye J."/>
            <person name="Zhan M."/>
            <person name="Zhang W."/>
            <person name="Zhang H."/>
            <person name="Zhao Q."/>
            <person name="Zheng L."/>
            <person name="Zhong F."/>
            <person name="Zhong W."/>
            <person name="Zhu S."/>
            <person name="Zhao S."/>
            <person name="Gilbert D."/>
            <person name="Baumhueter S."/>
            <person name="Spier G."/>
            <person name="Carter C."/>
            <person name="Cravchik A."/>
            <person name="Woodage T."/>
            <person name="Ali F."/>
            <person name="An H."/>
            <person name="Awe A."/>
            <person name="Baldwin D."/>
            <person name="Baden H."/>
            <person name="Barnstead M."/>
            <person name="Barrow I."/>
            <person name="Beeson K."/>
            <person name="Busam D."/>
            <person name="Carver A."/>
            <person name="Center A."/>
            <person name="Cheng M.L."/>
            <person name="Curry L."/>
            <person name="Danaher S."/>
            <person name="Davenport L."/>
            <person name="Desilets R."/>
            <person name="Dietz S."/>
            <person name="Dodson K."/>
            <person name="Doup L."/>
            <person name="Ferriera S."/>
            <person name="Garg N."/>
            <person name="Gluecksmann A."/>
            <person name="Hart B."/>
            <person name="Haynes J."/>
            <person name="Haynes C."/>
            <person name="Heiner C."/>
            <person name="Hladun S."/>
            <person name="Hostin D."/>
            <person name="Houck J."/>
            <person name="Howland T."/>
            <person name="Ibegwam C."/>
            <person name="Johnson J."/>
            <person name="Kalush F."/>
            <person name="Kline L."/>
            <person name="Koduru S."/>
            <person name="Love A."/>
            <person name="Mann F."/>
            <person name="May D."/>
            <person name="McCawley S."/>
            <person name="McIntosh T."/>
            <person name="McMullen I."/>
            <person name="Moy M."/>
            <person name="Moy L."/>
            <person name="Murphy B."/>
            <person name="Nelson K."/>
            <person name="Pfannkoch C."/>
            <person name="Pratts E."/>
            <person name="Puri V."/>
            <person name="Qureshi H."/>
            <person name="Reardon M."/>
            <person name="Rodriguez R."/>
            <person name="Rogers Y.H."/>
            <person name="Romblad D."/>
            <person name="Ruhfel B."/>
            <person name="Scott R."/>
            <person name="Sitter C."/>
            <person name="Smallwood M."/>
            <person name="Stewart E."/>
            <person name="Strong R."/>
            <person name="Suh E."/>
            <person name="Thomas R."/>
            <person name="Tint N.N."/>
            <person name="Tse S."/>
            <person name="Vech C."/>
            <person name="Wang G."/>
            <person name="Wetter J."/>
            <person name="Williams S."/>
            <person name="Williams M."/>
            <person name="Windsor S."/>
            <person name="Winn-Deen E."/>
            <person name="Wolfe K."/>
            <person name="Zaveri J."/>
            <person name="Zaveri K."/>
            <person name="Abril J.F."/>
            <person name="Guigo R."/>
            <person name="Campbell M.J."/>
            <person name="Sjolander K.V."/>
            <person name="Karlak B."/>
            <person name="Kejariwal A."/>
            <person name="Mi H."/>
            <person name="Lazareva B."/>
            <person name="Hatton T."/>
            <person name="Narechania A."/>
            <person name="Diemer K."/>
            <person name="Muruganujan A."/>
            <person name="Guo N."/>
            <person name="Sato S."/>
            <person name="Bafna V."/>
            <person name="Istrail S."/>
            <person name="Lippert R."/>
            <person name="Schwartz R."/>
            <person name="Walenz B."/>
            <person name="Yooseph S."/>
            <person name="Allen D."/>
            <person name="Basu A."/>
            <person name="Baxendale J."/>
            <person name="Blick L."/>
            <person name="Caminha M."/>
            <person name="Carnes-Stine J."/>
            <person name="Caulk P."/>
            <person name="Chiang Y.H."/>
            <person name="Coyne M."/>
            <person name="Dahlke C."/>
            <person name="Mays A."/>
            <person name="Dombroski M."/>
            <person name="Donnelly M."/>
            <person name="Ely D."/>
            <person name="Esparham S."/>
            <person name="Fosler C."/>
            <person name="Gire H."/>
            <person name="Glanowski S."/>
            <person name="Glasser K."/>
            <person name="Glodek A."/>
            <person name="Gorokhov M."/>
            <person name="Graham K."/>
            <person name="Gropman B."/>
            <person name="Harris M."/>
            <person name="Heil J."/>
            <person name="Henderson S."/>
            <person name="Hoover J."/>
            <person name="Jennings D."/>
            <person name="Jordan C."/>
            <person name="Jordan J."/>
            <person name="Kasha J."/>
            <person name="Kagan L."/>
            <person name="Kraft C."/>
            <person name="Levitsky A."/>
            <person name="Lewis M."/>
            <person name="Liu X."/>
            <person name="Lopez J."/>
            <person name="Ma D."/>
            <person name="Majoros W."/>
            <person name="McDaniel J."/>
            <person name="Murphy S."/>
            <person name="Newman M."/>
            <person name="Nguyen T."/>
            <person name="Nguyen N."/>
            <person name="Nodell M."/>
            <person name="Pan S."/>
            <person name="Peck J."/>
            <person name="Peterson M."/>
            <person name="Rowe W."/>
            <person name="Sanders R."/>
            <person name="Scott J."/>
            <person name="Simpson M."/>
            <person name="Smith T."/>
            <person name="Sprague A."/>
            <person name="Stockwell T."/>
            <person name="Turner R."/>
            <person name="Venter E."/>
            <person name="Wang M."/>
            <person name="Wen M."/>
            <person name="Wu D."/>
            <person name="Wu M."/>
            <person name="Xia A."/>
            <person name="Zandieh A."/>
            <person name="Zhu X."/>
        </authorList>
    </citation>
    <scope>NUCLEOTIDE SEQUENCE</scope>
</reference>
<evidence type="ECO:0000256" key="1">
    <source>
        <dbReference type="SAM" id="MobiDB-lite"/>
    </source>
</evidence>
<dbReference type="AlphaFoldDB" id="Q9H8J7"/>
<dbReference type="EMBL" id="CH471121">
    <property type="protein sequence ID" value="EAW53543.1"/>
    <property type="molecule type" value="Genomic_DNA"/>
</dbReference>
<accession>Q9H8J7</accession>
<gene>
    <name evidence="3" type="ORF">hCG_1657189</name>
</gene>